<keyword evidence="3" id="KW-1185">Reference proteome</keyword>
<reference evidence="2" key="1">
    <citation type="submission" date="2023-08" db="EMBL/GenBank/DDBJ databases">
        <authorList>
            <person name="Chen Y."/>
            <person name="Shah S."/>
            <person name="Dougan E. K."/>
            <person name="Thang M."/>
            <person name="Chan C."/>
        </authorList>
    </citation>
    <scope>NUCLEOTIDE SEQUENCE</scope>
</reference>
<dbReference type="AlphaFoldDB" id="A0AA36IWU3"/>
<feature type="region of interest" description="Disordered" evidence="1">
    <location>
        <begin position="1"/>
        <end position="25"/>
    </location>
</feature>
<dbReference type="Proteomes" id="UP001178507">
    <property type="component" value="Unassembled WGS sequence"/>
</dbReference>
<organism evidence="2 3">
    <name type="scientific">Effrenium voratum</name>
    <dbReference type="NCBI Taxonomy" id="2562239"/>
    <lineage>
        <taxon>Eukaryota</taxon>
        <taxon>Sar</taxon>
        <taxon>Alveolata</taxon>
        <taxon>Dinophyceae</taxon>
        <taxon>Suessiales</taxon>
        <taxon>Symbiodiniaceae</taxon>
        <taxon>Effrenium</taxon>
    </lineage>
</organism>
<sequence>MAMKRPAAGARKRPAAAAAPAPGSRNRLCAAEGCKFNPQRSGQRAEVLRGKDFDRCIVCGPDAFREAASTGKGGGVIARFLNKLAKADPGVFEEAVVKLQAEHPLETVQKYEKQARRKAREAAGREAEAACAPRHRLCAGEGCKFNVACLGERAEVPQNTDLRLCVICGPDTFREAAKGQGAARFLNKLAKLDLGVFEEAAAQLKAQHSEDVVDWLVERAREDTAWATTRAQRFRAWCLSKSWRMCGQCGRMVAQPFKAQHAAGRDRAPAEMAACQHCKSEGRQGYWSPLPQDQPRRLRNLKPEVVEALRPLNIHAGPQQRMPHGYAVHGDMLRFSFKPQGVLEQVDLLPKKLKKKAKKALKHLLRSEDNAYGEFLELRYKFLHTRARGIERASLRPPASRIAYGLTCTGCLPLPKWLANYMTCTWRAPAMTCLEFLRKAGPDGQIQQRYRRIHKHLRVEAPLEEWINVCAESGEVLVSPVFYTRLGDEYCGQWLLLNVPFLALDDLWLRRALRVPERLRFLALCLLHKPAYWRSPARVRADLELEARAETYIRNALDMLAARIELVDAYLLGELRVEDVLTGRTCYGHAHVM</sequence>
<gene>
    <name evidence="2" type="ORF">EVOR1521_LOCUS18999</name>
</gene>
<evidence type="ECO:0000313" key="3">
    <source>
        <dbReference type="Proteomes" id="UP001178507"/>
    </source>
</evidence>
<evidence type="ECO:0000313" key="2">
    <source>
        <dbReference type="EMBL" id="CAJ1394318.1"/>
    </source>
</evidence>
<comment type="caution">
    <text evidence="2">The sequence shown here is derived from an EMBL/GenBank/DDBJ whole genome shotgun (WGS) entry which is preliminary data.</text>
</comment>
<name>A0AA36IWU3_9DINO</name>
<dbReference type="EMBL" id="CAUJNA010002798">
    <property type="protein sequence ID" value="CAJ1394318.1"/>
    <property type="molecule type" value="Genomic_DNA"/>
</dbReference>
<accession>A0AA36IWU3</accession>
<evidence type="ECO:0000256" key="1">
    <source>
        <dbReference type="SAM" id="MobiDB-lite"/>
    </source>
</evidence>
<feature type="compositionally biased region" description="Low complexity" evidence="1">
    <location>
        <begin position="1"/>
        <end position="23"/>
    </location>
</feature>
<protein>
    <submittedName>
        <fullName evidence="2">Uncharacterized protein</fullName>
    </submittedName>
</protein>
<proteinExistence type="predicted"/>